<name>A0A2H1VL82_SPOFR</name>
<sequence>MDKTKIMSNVHVAPIPEFKNNNKLFGGVNILLFGDIMQLPPVKGHWCFMQPPWLLAEINLWQLFSFCELTINI</sequence>
<protein>
    <submittedName>
        <fullName evidence="1">SFRICE_014291</fullName>
    </submittedName>
</protein>
<organism evidence="1">
    <name type="scientific">Spodoptera frugiperda</name>
    <name type="common">Fall armyworm</name>
    <dbReference type="NCBI Taxonomy" id="7108"/>
    <lineage>
        <taxon>Eukaryota</taxon>
        <taxon>Metazoa</taxon>
        <taxon>Ecdysozoa</taxon>
        <taxon>Arthropoda</taxon>
        <taxon>Hexapoda</taxon>
        <taxon>Insecta</taxon>
        <taxon>Pterygota</taxon>
        <taxon>Neoptera</taxon>
        <taxon>Endopterygota</taxon>
        <taxon>Lepidoptera</taxon>
        <taxon>Glossata</taxon>
        <taxon>Ditrysia</taxon>
        <taxon>Noctuoidea</taxon>
        <taxon>Noctuidae</taxon>
        <taxon>Amphipyrinae</taxon>
        <taxon>Spodoptera</taxon>
    </lineage>
</organism>
<accession>A0A2H1VL82</accession>
<dbReference type="EMBL" id="ODYU01003162">
    <property type="protein sequence ID" value="SOQ41561.1"/>
    <property type="molecule type" value="Genomic_DNA"/>
</dbReference>
<proteinExistence type="predicted"/>
<dbReference type="AlphaFoldDB" id="A0A2H1VL82"/>
<evidence type="ECO:0000313" key="1">
    <source>
        <dbReference type="EMBL" id="SOQ41561.1"/>
    </source>
</evidence>
<gene>
    <name evidence="1" type="ORF">SFRICE_014291</name>
</gene>
<reference evidence="1" key="1">
    <citation type="submission" date="2016-07" db="EMBL/GenBank/DDBJ databases">
        <authorList>
            <person name="Bretaudeau A."/>
        </authorList>
    </citation>
    <scope>NUCLEOTIDE SEQUENCE</scope>
    <source>
        <strain evidence="1">Rice</strain>
        <tissue evidence="1">Whole body</tissue>
    </source>
</reference>